<evidence type="ECO:0000256" key="2">
    <source>
        <dbReference type="ARBA" id="ARBA00023186"/>
    </source>
</evidence>
<evidence type="ECO:0000256" key="3">
    <source>
        <dbReference type="RuleBase" id="RU004478"/>
    </source>
</evidence>
<comment type="caution">
    <text evidence="5">The sequence shown here is derived from an EMBL/GenBank/DDBJ whole genome shotgun (WGS) entry which is preliminary data.</text>
</comment>
<evidence type="ECO:0000256" key="1">
    <source>
        <dbReference type="ARBA" id="ARBA00009054"/>
    </source>
</evidence>
<feature type="region of interest" description="Disordered" evidence="4">
    <location>
        <begin position="432"/>
        <end position="455"/>
    </location>
</feature>
<dbReference type="HAMAP" id="MF_01151">
    <property type="entry name" value="GrpE"/>
    <property type="match status" value="1"/>
</dbReference>
<dbReference type="GO" id="GO:0006457">
    <property type="term" value="P:protein folding"/>
    <property type="evidence" value="ECO:0007669"/>
    <property type="project" value="InterPro"/>
</dbReference>
<dbReference type="Gene3D" id="2.30.22.10">
    <property type="entry name" value="Head domain of nucleotide exchange factor GrpE"/>
    <property type="match status" value="1"/>
</dbReference>
<dbReference type="InterPro" id="IPR009012">
    <property type="entry name" value="GrpE_head"/>
</dbReference>
<comment type="similarity">
    <text evidence="1 3">Belongs to the GrpE family.</text>
</comment>
<dbReference type="EMBL" id="JABANO010013126">
    <property type="protein sequence ID" value="KAF4740635.1"/>
    <property type="molecule type" value="Genomic_DNA"/>
</dbReference>
<feature type="compositionally biased region" description="Basic and acidic residues" evidence="4">
    <location>
        <begin position="39"/>
        <end position="60"/>
    </location>
</feature>
<dbReference type="SUPFAM" id="SSF58014">
    <property type="entry name" value="Coiled-coil domain of nucleotide exchange factor GrpE"/>
    <property type="match status" value="1"/>
</dbReference>
<feature type="region of interest" description="Disordered" evidence="4">
    <location>
        <begin position="34"/>
        <end position="98"/>
    </location>
</feature>
<dbReference type="CDD" id="cd00446">
    <property type="entry name" value="GrpE"/>
    <property type="match status" value="1"/>
</dbReference>
<name>A0A7J6T6A0_PEROL</name>
<dbReference type="AlphaFoldDB" id="A0A7J6T6A0"/>
<feature type="compositionally biased region" description="Basic and acidic residues" evidence="4">
    <location>
        <begin position="432"/>
        <end position="442"/>
    </location>
</feature>
<dbReference type="GO" id="GO:0001405">
    <property type="term" value="C:PAM complex, Tim23 associated import motor"/>
    <property type="evidence" value="ECO:0007669"/>
    <property type="project" value="TreeGrafter"/>
</dbReference>
<dbReference type="GO" id="GO:0030150">
    <property type="term" value="P:protein import into mitochondrial matrix"/>
    <property type="evidence" value="ECO:0007669"/>
    <property type="project" value="TreeGrafter"/>
</dbReference>
<dbReference type="InterPro" id="IPR013805">
    <property type="entry name" value="GrpE_CC"/>
</dbReference>
<dbReference type="Gene3D" id="3.90.20.20">
    <property type="match status" value="1"/>
</dbReference>
<dbReference type="SUPFAM" id="SSF51064">
    <property type="entry name" value="Head domain of nucleotide exchange factor GrpE"/>
    <property type="match status" value="1"/>
</dbReference>
<dbReference type="GO" id="GO:0051087">
    <property type="term" value="F:protein-folding chaperone binding"/>
    <property type="evidence" value="ECO:0007669"/>
    <property type="project" value="InterPro"/>
</dbReference>
<dbReference type="GO" id="GO:0000774">
    <property type="term" value="F:adenyl-nucleotide exchange factor activity"/>
    <property type="evidence" value="ECO:0007669"/>
    <property type="project" value="InterPro"/>
</dbReference>
<organism evidence="5 6">
    <name type="scientific">Perkinsus olseni</name>
    <name type="common">Perkinsus atlanticus</name>
    <dbReference type="NCBI Taxonomy" id="32597"/>
    <lineage>
        <taxon>Eukaryota</taxon>
        <taxon>Sar</taxon>
        <taxon>Alveolata</taxon>
        <taxon>Perkinsozoa</taxon>
        <taxon>Perkinsea</taxon>
        <taxon>Perkinsida</taxon>
        <taxon>Perkinsidae</taxon>
        <taxon>Perkinsus</taxon>
    </lineage>
</organism>
<keyword evidence="2" id="KW-0143">Chaperone</keyword>
<dbReference type="Pfam" id="PF01025">
    <property type="entry name" value="GrpE"/>
    <property type="match status" value="1"/>
</dbReference>
<keyword evidence="6" id="KW-1185">Reference proteome</keyword>
<dbReference type="Proteomes" id="UP000553632">
    <property type="component" value="Unassembled WGS sequence"/>
</dbReference>
<dbReference type="PANTHER" id="PTHR21237">
    <property type="entry name" value="GRPE PROTEIN"/>
    <property type="match status" value="1"/>
</dbReference>
<evidence type="ECO:0000256" key="4">
    <source>
        <dbReference type="SAM" id="MobiDB-lite"/>
    </source>
</evidence>
<dbReference type="PANTHER" id="PTHR21237:SF23">
    <property type="entry name" value="GRPE PROTEIN HOMOLOG, MITOCHONDRIAL"/>
    <property type="match status" value="1"/>
</dbReference>
<dbReference type="GO" id="GO:0051082">
    <property type="term" value="F:unfolded protein binding"/>
    <property type="evidence" value="ECO:0007669"/>
    <property type="project" value="TreeGrafter"/>
</dbReference>
<sequence length="455" mass="50561">MSSTTALQRVFALARARGATPCLAAVGQRAFFSQASAKKAHESAAKDDDKTTNGAEKAEEPTTATEEATAGKETTAKPTEEGAAAEAPKKEAAPEVVSAEDAEKIMQIQQKIAVIDEKTGDIKEKINACKQDANQATKRYHQNMENASKYAISKMAKDMLDVADNIDRAKASIADEDRAQCKDLAAIYKKVNEADTILQKIFADNGITKEDPMGQAFDPNRHEALFEFPFADKETGEVAHVVQPGYKIYDRHLHDSRQRRIEVTDRGKGSKGKDEPRIVAARVMPRHFVTRTAPTVAVRSFASIDKKASPPRVHRYPRRSFLYKKPPPTRIRSEERLPTVVPRPSFSRGVPPPIPHEAALLDSSSDSEDEFYKKFMKRRRQTVVTKEKPRGRPPDRRRVEDELVITIKPWERPDAAVPMYGLLGSIGKRESAMKPVRVDRTPTRGGKAAPQVAEE</sequence>
<protein>
    <submittedName>
        <fullName evidence="5">Mitochondrial matrix cochaperone</fullName>
    </submittedName>
</protein>
<accession>A0A7J6T6A0</accession>
<dbReference type="GO" id="GO:0042803">
    <property type="term" value="F:protein homodimerization activity"/>
    <property type="evidence" value="ECO:0007669"/>
    <property type="project" value="InterPro"/>
</dbReference>
<gene>
    <name evidence="5" type="primary">MGE1_1</name>
    <name evidence="5" type="ORF">FOZ63_010688</name>
</gene>
<dbReference type="PRINTS" id="PR00773">
    <property type="entry name" value="GRPEPROTEIN"/>
</dbReference>
<reference evidence="5 6" key="1">
    <citation type="submission" date="2020-04" db="EMBL/GenBank/DDBJ databases">
        <title>Perkinsus olseni comparative genomics.</title>
        <authorList>
            <person name="Bogema D.R."/>
        </authorList>
    </citation>
    <scope>NUCLEOTIDE SEQUENCE [LARGE SCALE GENOMIC DNA]</scope>
    <source>
        <strain evidence="5 6">ATCC PRA-207</strain>
    </source>
</reference>
<feature type="compositionally biased region" description="Low complexity" evidence="4">
    <location>
        <begin position="61"/>
        <end position="73"/>
    </location>
</feature>
<evidence type="ECO:0000313" key="6">
    <source>
        <dbReference type="Proteomes" id="UP000553632"/>
    </source>
</evidence>
<evidence type="ECO:0000313" key="5">
    <source>
        <dbReference type="EMBL" id="KAF4740635.1"/>
    </source>
</evidence>
<dbReference type="InterPro" id="IPR000740">
    <property type="entry name" value="GrpE"/>
</dbReference>
<proteinExistence type="inferred from homology"/>